<dbReference type="InterPro" id="IPR011611">
    <property type="entry name" value="PfkB_dom"/>
</dbReference>
<accession>A0A1T4M4K9</accession>
<sequence>MKKVLGFGAALVDLLVHVEEERIQKANVPKGSMNLVKYPQLLKLLDGVQNPQRVPGGSACNTMVGFAKLGGKSSFFSKTGRDELGVLFAKHLENSGVENHLLLSSTATGTVLSAVTPDAERTMFTFLGASDEVSAADISPELFDGVGILYLEGYRAYGEECFAKMVSEARRRGVMTALDFGSFGVVNDCRSFFNKLFAGKEIDIVIANEEEAKAYTGECEEAALAKMAQFASIAVVKLGKRGALISQNGKITRVEAGSAKAIDTTGAGDLWASGFLYGLLSGWSMERAGILGSMVSNEVVQVVGAQIPEEGWERIRKEMGNV</sequence>
<dbReference type="EMBL" id="FRAW01000002">
    <property type="protein sequence ID" value="SHK20934.1"/>
    <property type="molecule type" value="Genomic_DNA"/>
</dbReference>
<dbReference type="PANTHER" id="PTHR43320:SF3">
    <property type="entry name" value="CARBOHYDRATE KINASE PFKB DOMAIN-CONTAINING PROTEIN"/>
    <property type="match status" value="1"/>
</dbReference>
<evidence type="ECO:0000256" key="2">
    <source>
        <dbReference type="ARBA" id="ARBA00022679"/>
    </source>
</evidence>
<evidence type="ECO:0000259" key="5">
    <source>
        <dbReference type="Pfam" id="PF00294"/>
    </source>
</evidence>
<organism evidence="6 8">
    <name type="scientific">Fibrobacter intestinalis</name>
    <dbReference type="NCBI Taxonomy" id="28122"/>
    <lineage>
        <taxon>Bacteria</taxon>
        <taxon>Pseudomonadati</taxon>
        <taxon>Fibrobacterota</taxon>
        <taxon>Fibrobacteria</taxon>
        <taxon>Fibrobacterales</taxon>
        <taxon>Fibrobacteraceae</taxon>
        <taxon>Fibrobacter</taxon>
    </lineage>
</organism>
<name>A0A1M6QKZ1_9BACT</name>
<comment type="similarity">
    <text evidence="1 4">Belongs to the carbohydrate kinase PfkB family.</text>
</comment>
<dbReference type="Gene3D" id="3.40.1190.20">
    <property type="match status" value="1"/>
</dbReference>
<keyword evidence="2 4" id="KW-0808">Transferase</keyword>
<dbReference type="PROSITE" id="PS00584">
    <property type="entry name" value="PFKB_KINASES_2"/>
    <property type="match status" value="1"/>
</dbReference>
<dbReference type="Proteomes" id="UP000190449">
    <property type="component" value="Unassembled WGS sequence"/>
</dbReference>
<evidence type="ECO:0000256" key="1">
    <source>
        <dbReference type="ARBA" id="ARBA00010688"/>
    </source>
</evidence>
<dbReference type="GO" id="GO:0016301">
    <property type="term" value="F:kinase activity"/>
    <property type="evidence" value="ECO:0007669"/>
    <property type="project" value="UniProtKB-KW"/>
</dbReference>
<dbReference type="EMBL" id="FUWU01000015">
    <property type="protein sequence ID" value="SJZ61851.1"/>
    <property type="molecule type" value="Genomic_DNA"/>
</dbReference>
<dbReference type="InterPro" id="IPR002173">
    <property type="entry name" value="Carboh/pur_kinase_PfkB_CS"/>
</dbReference>
<dbReference type="AlphaFoldDB" id="A0A1M6QKZ1"/>
<dbReference type="InterPro" id="IPR002139">
    <property type="entry name" value="Ribo/fructo_kinase"/>
</dbReference>
<keyword evidence="8" id="KW-1185">Reference proteome</keyword>
<keyword evidence="3 4" id="KW-0418">Kinase</keyword>
<dbReference type="Proteomes" id="UP000184275">
    <property type="component" value="Unassembled WGS sequence"/>
</dbReference>
<evidence type="ECO:0000256" key="3">
    <source>
        <dbReference type="ARBA" id="ARBA00022777"/>
    </source>
</evidence>
<accession>A0A1M6QKZ1</accession>
<dbReference type="InterPro" id="IPR052700">
    <property type="entry name" value="Carb_kinase_PfkB-like"/>
</dbReference>
<evidence type="ECO:0000256" key="4">
    <source>
        <dbReference type="RuleBase" id="RU003704"/>
    </source>
</evidence>
<gene>
    <name evidence="7" type="ORF">SAMN02745108_01124</name>
    <name evidence="6" type="ORF">SAMN05720469_102145</name>
</gene>
<dbReference type="CDD" id="cd01168">
    <property type="entry name" value="adenosine_kinase"/>
    <property type="match status" value="1"/>
</dbReference>
<evidence type="ECO:0000313" key="8">
    <source>
        <dbReference type="Proteomes" id="UP000184275"/>
    </source>
</evidence>
<reference evidence="7 9" key="3">
    <citation type="submission" date="2017-02" db="EMBL/GenBank/DDBJ databases">
        <authorList>
            <person name="Peterson S.W."/>
        </authorList>
    </citation>
    <scope>NUCLEOTIDE SEQUENCE [LARGE SCALE GENOMIC DNA]</scope>
    <source>
        <strain evidence="7 9">ATCC 43854</strain>
    </source>
</reference>
<dbReference type="PRINTS" id="PR00990">
    <property type="entry name" value="RIBOKINASE"/>
</dbReference>
<dbReference type="RefSeq" id="WP_073302189.1">
    <property type="nucleotide sequence ID" value="NZ_FRAW01000002.1"/>
</dbReference>
<reference evidence="6" key="1">
    <citation type="submission" date="2016-11" db="EMBL/GenBank/DDBJ databases">
        <authorList>
            <person name="Jaros S."/>
            <person name="Januszkiewicz K."/>
            <person name="Wedrychowicz H."/>
        </authorList>
    </citation>
    <scope>NUCLEOTIDE SEQUENCE [LARGE SCALE GENOMIC DNA]</scope>
    <source>
        <strain evidence="6">UWOS</strain>
    </source>
</reference>
<evidence type="ECO:0000313" key="7">
    <source>
        <dbReference type="EMBL" id="SJZ61851.1"/>
    </source>
</evidence>
<protein>
    <submittedName>
        <fullName evidence="6">Sugar or nucleoside kinase, ribokinase family</fullName>
    </submittedName>
</protein>
<dbReference type="PANTHER" id="PTHR43320">
    <property type="entry name" value="SUGAR KINASE"/>
    <property type="match status" value="1"/>
</dbReference>
<reference evidence="8" key="2">
    <citation type="submission" date="2016-11" db="EMBL/GenBank/DDBJ databases">
        <authorList>
            <person name="Varghese N."/>
            <person name="Submissions S."/>
        </authorList>
    </citation>
    <scope>NUCLEOTIDE SEQUENCE [LARGE SCALE GENOMIC DNA]</scope>
    <source>
        <strain evidence="8">UWOS</strain>
    </source>
</reference>
<proteinExistence type="inferred from homology"/>
<dbReference type="Pfam" id="PF00294">
    <property type="entry name" value="PfkB"/>
    <property type="match status" value="1"/>
</dbReference>
<evidence type="ECO:0000313" key="6">
    <source>
        <dbReference type="EMBL" id="SHK20934.1"/>
    </source>
</evidence>
<dbReference type="STRING" id="28122.SAMN02745108_01124"/>
<evidence type="ECO:0000313" key="9">
    <source>
        <dbReference type="Proteomes" id="UP000190449"/>
    </source>
</evidence>
<dbReference type="InterPro" id="IPR029056">
    <property type="entry name" value="Ribokinase-like"/>
</dbReference>
<dbReference type="SUPFAM" id="SSF53613">
    <property type="entry name" value="Ribokinase-like"/>
    <property type="match status" value="1"/>
</dbReference>
<feature type="domain" description="Carbohydrate kinase PfkB" evidence="5">
    <location>
        <begin position="48"/>
        <end position="309"/>
    </location>
</feature>